<keyword evidence="8" id="KW-1185">Reference proteome</keyword>
<reference evidence="7" key="1">
    <citation type="submission" date="2022-11" db="EMBL/GenBank/DDBJ databases">
        <title>Centuries of genome instability and evolution in soft-shell clam transmissible cancer (bioRxiv).</title>
        <authorList>
            <person name="Hart S.F.M."/>
            <person name="Yonemitsu M.A."/>
            <person name="Giersch R.M."/>
            <person name="Beal B.F."/>
            <person name="Arriagada G."/>
            <person name="Davis B.W."/>
            <person name="Ostrander E.A."/>
            <person name="Goff S.P."/>
            <person name="Metzger M.J."/>
        </authorList>
    </citation>
    <scope>NUCLEOTIDE SEQUENCE</scope>
    <source>
        <strain evidence="7">MELC-2E11</strain>
        <tissue evidence="7">Siphon/mantle</tissue>
    </source>
</reference>
<dbReference type="SUPFAM" id="SSF56112">
    <property type="entry name" value="Protein kinase-like (PK-like)"/>
    <property type="match status" value="1"/>
</dbReference>
<feature type="domain" description="Protein kinase" evidence="6">
    <location>
        <begin position="1"/>
        <end position="218"/>
    </location>
</feature>
<keyword evidence="4" id="KW-0418">Kinase</keyword>
<organism evidence="7 8">
    <name type="scientific">Mya arenaria</name>
    <name type="common">Soft-shell clam</name>
    <dbReference type="NCBI Taxonomy" id="6604"/>
    <lineage>
        <taxon>Eukaryota</taxon>
        <taxon>Metazoa</taxon>
        <taxon>Spiralia</taxon>
        <taxon>Lophotrochozoa</taxon>
        <taxon>Mollusca</taxon>
        <taxon>Bivalvia</taxon>
        <taxon>Autobranchia</taxon>
        <taxon>Heteroconchia</taxon>
        <taxon>Euheterodonta</taxon>
        <taxon>Imparidentia</taxon>
        <taxon>Neoheterodontei</taxon>
        <taxon>Myida</taxon>
        <taxon>Myoidea</taxon>
        <taxon>Myidae</taxon>
        <taxon>Mya</taxon>
    </lineage>
</organism>
<dbReference type="EMBL" id="CP111018">
    <property type="protein sequence ID" value="WAR10968.1"/>
    <property type="molecule type" value="Genomic_DNA"/>
</dbReference>
<evidence type="ECO:0000256" key="4">
    <source>
        <dbReference type="ARBA" id="ARBA00022777"/>
    </source>
</evidence>
<dbReference type="PROSITE" id="PS50011">
    <property type="entry name" value="PROTEIN_KINASE_DOM"/>
    <property type="match status" value="1"/>
</dbReference>
<dbReference type="InterPro" id="IPR000719">
    <property type="entry name" value="Prot_kinase_dom"/>
</dbReference>
<dbReference type="Pfam" id="PF00069">
    <property type="entry name" value="Pkinase"/>
    <property type="match status" value="1"/>
</dbReference>
<name>A0ABY7ELV8_MYAAR</name>
<keyword evidence="2" id="KW-0808">Transferase</keyword>
<evidence type="ECO:0000256" key="1">
    <source>
        <dbReference type="ARBA" id="ARBA00022527"/>
    </source>
</evidence>
<proteinExistence type="predicted"/>
<dbReference type="SMART" id="SM00220">
    <property type="entry name" value="S_TKc"/>
    <property type="match status" value="1"/>
</dbReference>
<feature type="non-terminal residue" evidence="7">
    <location>
        <position position="1"/>
    </location>
</feature>
<protein>
    <submittedName>
        <fullName evidence="7">MYLK-like protein</fullName>
    </submittedName>
</protein>
<dbReference type="InterPro" id="IPR011009">
    <property type="entry name" value="Kinase-like_dom_sf"/>
</dbReference>
<keyword evidence="3" id="KW-0547">Nucleotide-binding</keyword>
<evidence type="ECO:0000256" key="3">
    <source>
        <dbReference type="ARBA" id="ARBA00022741"/>
    </source>
</evidence>
<keyword evidence="5" id="KW-0067">ATP-binding</keyword>
<dbReference type="Proteomes" id="UP001164746">
    <property type="component" value="Chromosome 7"/>
</dbReference>
<sequence>MIKCREAEKKKIHLEIEIMNQLKHPKILMLWDAFEAPRKMILVMEYLMKKANSFIGGGELFERILDDDCDLLERDCIQFMRQICDAVHYMHSRNILHLDLKPENVLCIKNESNKIKIIDFGLARYYEKGESVRVLFGTPEFIAPEVVNYDEIGFTTDMWSVGVICYVLLTGFSPFMGDSDAETLANVTHGEYDMDEEDFQGISQDGKDYINSLLVKNK</sequence>
<dbReference type="PANTHER" id="PTHR24342">
    <property type="entry name" value="SERINE/THREONINE-PROTEIN KINASE 17"/>
    <property type="match status" value="1"/>
</dbReference>
<evidence type="ECO:0000256" key="5">
    <source>
        <dbReference type="ARBA" id="ARBA00022840"/>
    </source>
</evidence>
<dbReference type="PANTHER" id="PTHR24342:SF20">
    <property type="entry name" value="MYOSIN LIGHT CHAIN KINASE, SMOOTH MUSCLE"/>
    <property type="match status" value="1"/>
</dbReference>
<evidence type="ECO:0000313" key="7">
    <source>
        <dbReference type="EMBL" id="WAR10968.1"/>
    </source>
</evidence>
<dbReference type="InterPro" id="IPR008271">
    <property type="entry name" value="Ser/Thr_kinase_AS"/>
</dbReference>
<evidence type="ECO:0000313" key="8">
    <source>
        <dbReference type="Proteomes" id="UP001164746"/>
    </source>
</evidence>
<evidence type="ECO:0000256" key="2">
    <source>
        <dbReference type="ARBA" id="ARBA00022679"/>
    </source>
</evidence>
<dbReference type="PROSITE" id="PS00108">
    <property type="entry name" value="PROTEIN_KINASE_ST"/>
    <property type="match status" value="1"/>
</dbReference>
<dbReference type="Gene3D" id="1.10.510.10">
    <property type="entry name" value="Transferase(Phosphotransferase) domain 1"/>
    <property type="match status" value="1"/>
</dbReference>
<dbReference type="Gene3D" id="3.30.200.20">
    <property type="entry name" value="Phosphorylase Kinase, domain 1"/>
    <property type="match status" value="1"/>
</dbReference>
<gene>
    <name evidence="7" type="ORF">MAR_036044</name>
</gene>
<accession>A0ABY7ELV8</accession>
<evidence type="ECO:0000259" key="6">
    <source>
        <dbReference type="PROSITE" id="PS50011"/>
    </source>
</evidence>
<keyword evidence="1" id="KW-0723">Serine/threonine-protein kinase</keyword>